<dbReference type="AlphaFoldDB" id="A0A6I6JSC4"/>
<dbReference type="KEGG" id="mcos:GM418_04945"/>
<gene>
    <name evidence="1" type="ORF">GM418_04945</name>
</gene>
<dbReference type="Proteomes" id="UP000428260">
    <property type="component" value="Chromosome"/>
</dbReference>
<keyword evidence="2" id="KW-1185">Reference proteome</keyword>
<dbReference type="EMBL" id="CP046401">
    <property type="protein sequence ID" value="QGY43027.1"/>
    <property type="molecule type" value="Genomic_DNA"/>
</dbReference>
<reference evidence="1 2" key="1">
    <citation type="submission" date="2019-11" db="EMBL/GenBank/DDBJ databases">
        <authorList>
            <person name="Zheng R.K."/>
            <person name="Sun C.M."/>
        </authorList>
    </citation>
    <scope>NUCLEOTIDE SEQUENCE [LARGE SCALE GENOMIC DNA]</scope>
    <source>
        <strain evidence="1 2">WC007</strain>
    </source>
</reference>
<dbReference type="RefSeq" id="WP_158863748.1">
    <property type="nucleotide sequence ID" value="NZ_CP046401.1"/>
</dbReference>
<evidence type="ECO:0000313" key="1">
    <source>
        <dbReference type="EMBL" id="QGY43027.1"/>
    </source>
</evidence>
<sequence length="133" mass="14724">MKVLLPVKDDTTRRNEVAEGFHNLGHVCIHDTDLKTTEWISAKEISETPGGLNSGLLEKNIFSIISMNITPMVLSMFNRNGINVFKARSFDVEKNIRLFQASELKSFTTEESRLISSSSCNSNSCSSCGSTCN</sequence>
<name>A0A6I6JSC4_9BACT</name>
<evidence type="ECO:0000313" key="2">
    <source>
        <dbReference type="Proteomes" id="UP000428260"/>
    </source>
</evidence>
<dbReference type="Gene3D" id="3.30.420.130">
    <property type="entry name" value="Dinitrogenase iron-molybdenum cofactor biosynthesis domain"/>
    <property type="match status" value="1"/>
</dbReference>
<proteinExistence type="predicted"/>
<dbReference type="InterPro" id="IPR036105">
    <property type="entry name" value="DiNase_FeMo-co_biosyn_sf"/>
</dbReference>
<dbReference type="SUPFAM" id="SSF53146">
    <property type="entry name" value="Nitrogenase accessory factor-like"/>
    <property type="match status" value="1"/>
</dbReference>
<evidence type="ECO:0008006" key="3">
    <source>
        <dbReference type="Google" id="ProtNLM"/>
    </source>
</evidence>
<protein>
    <recommendedName>
        <fullName evidence="3">Dinitrogenase iron-molybdenum cofactor biosynthesis domain-containing protein</fullName>
    </recommendedName>
</protein>
<organism evidence="1 2">
    <name type="scientific">Maribellus comscasis</name>
    <dbReference type="NCBI Taxonomy" id="2681766"/>
    <lineage>
        <taxon>Bacteria</taxon>
        <taxon>Pseudomonadati</taxon>
        <taxon>Bacteroidota</taxon>
        <taxon>Bacteroidia</taxon>
        <taxon>Marinilabiliales</taxon>
        <taxon>Prolixibacteraceae</taxon>
        <taxon>Maribellus</taxon>
    </lineage>
</organism>
<accession>A0A6I6JSC4</accession>